<dbReference type="Gene3D" id="1.10.3720.10">
    <property type="entry name" value="MetI-like"/>
    <property type="match status" value="1"/>
</dbReference>
<keyword evidence="10" id="KW-1185">Reference proteome</keyword>
<feature type="transmembrane region" description="Helical" evidence="7">
    <location>
        <begin position="66"/>
        <end position="88"/>
    </location>
</feature>
<dbReference type="InterPro" id="IPR000515">
    <property type="entry name" value="MetI-like"/>
</dbReference>
<dbReference type="PANTHER" id="PTHR30151">
    <property type="entry name" value="ALKANE SULFONATE ABC TRANSPORTER-RELATED, MEMBRANE SUBUNIT"/>
    <property type="match status" value="1"/>
</dbReference>
<evidence type="ECO:0000256" key="1">
    <source>
        <dbReference type="ARBA" id="ARBA00004651"/>
    </source>
</evidence>
<feature type="transmembrane region" description="Helical" evidence="7">
    <location>
        <begin position="165"/>
        <end position="193"/>
    </location>
</feature>
<dbReference type="CDD" id="cd06261">
    <property type="entry name" value="TM_PBP2"/>
    <property type="match status" value="1"/>
</dbReference>
<evidence type="ECO:0000313" key="9">
    <source>
        <dbReference type="EMBL" id="KZN97799.1"/>
    </source>
</evidence>
<feature type="transmembrane region" description="Helical" evidence="7">
    <location>
        <begin position="100"/>
        <end position="119"/>
    </location>
</feature>
<proteinExistence type="inferred from homology"/>
<dbReference type="GO" id="GO:0042918">
    <property type="term" value="P:alkanesulfonate transmembrane transport"/>
    <property type="evidence" value="ECO:0007669"/>
    <property type="project" value="UniProtKB-ARBA"/>
</dbReference>
<keyword evidence="3" id="KW-1003">Cell membrane</keyword>
<evidence type="ECO:0000256" key="3">
    <source>
        <dbReference type="ARBA" id="ARBA00022475"/>
    </source>
</evidence>
<dbReference type="EMBL" id="LWBR01000005">
    <property type="protein sequence ID" value="KZN97799.1"/>
    <property type="molecule type" value="Genomic_DNA"/>
</dbReference>
<dbReference type="Pfam" id="PF00528">
    <property type="entry name" value="BPD_transp_1"/>
    <property type="match status" value="1"/>
</dbReference>
<evidence type="ECO:0000256" key="5">
    <source>
        <dbReference type="ARBA" id="ARBA00022989"/>
    </source>
</evidence>
<dbReference type="AlphaFoldDB" id="A0A165Z3P8"/>
<evidence type="ECO:0000256" key="6">
    <source>
        <dbReference type="ARBA" id="ARBA00023136"/>
    </source>
</evidence>
<dbReference type="Proteomes" id="UP000076476">
    <property type="component" value="Unassembled WGS sequence"/>
</dbReference>
<sequence>MKKTYEYYILPVVLPLLLVFLWIYLTERELIAPYLIPSPKTVIHTIVQFIEDGTLLQDSWASVKRMLQGFSLAIFFGLLFGVLMGLFARVDQFFAGILNAIRVIPPLAWIPIIILWFGIGETSKVIIIFKSAFFPILLNTIQGIEGVPKGFLEVSKLMGVSKRRTLFNVIFPAALPSIFVGLRLGLGAAWMAVVAAELIASDSGLGYRITQGRELSQPDAMIIGMIMIGIIGVAMDAVIKFIQQRILSWQAGIKS</sequence>
<feature type="transmembrane region" description="Helical" evidence="7">
    <location>
        <begin position="7"/>
        <end position="25"/>
    </location>
</feature>
<dbReference type="GO" id="GO:0005886">
    <property type="term" value="C:plasma membrane"/>
    <property type="evidence" value="ECO:0007669"/>
    <property type="project" value="UniProtKB-SubCell"/>
</dbReference>
<evidence type="ECO:0000256" key="2">
    <source>
        <dbReference type="ARBA" id="ARBA00022448"/>
    </source>
</evidence>
<feature type="transmembrane region" description="Helical" evidence="7">
    <location>
        <begin position="220"/>
        <end position="239"/>
    </location>
</feature>
<keyword evidence="6 7" id="KW-0472">Membrane</keyword>
<reference evidence="9 10" key="1">
    <citation type="submission" date="2016-04" db="EMBL/GenBank/DDBJ databases">
        <title>Draft genome sequence of Aeribacillus pallidus 8m3 from petroleum reservoir.</title>
        <authorList>
            <person name="Poltaraus A.B."/>
            <person name="Nazina T.N."/>
            <person name="Tourova T.P."/>
            <person name="Malakho S.M."/>
            <person name="Korshunova A.V."/>
            <person name="Sokolova D.S."/>
        </authorList>
    </citation>
    <scope>NUCLEOTIDE SEQUENCE [LARGE SCALE GENOMIC DNA]</scope>
    <source>
        <strain evidence="9 10">8m3</strain>
    </source>
</reference>
<dbReference type="SUPFAM" id="SSF161098">
    <property type="entry name" value="MetI-like"/>
    <property type="match status" value="1"/>
</dbReference>
<dbReference type="PROSITE" id="PS50928">
    <property type="entry name" value="ABC_TM1"/>
    <property type="match status" value="1"/>
</dbReference>
<keyword evidence="5 7" id="KW-1133">Transmembrane helix</keyword>
<feature type="transmembrane region" description="Helical" evidence="7">
    <location>
        <begin position="125"/>
        <end position="144"/>
    </location>
</feature>
<comment type="subcellular location">
    <subcellularLocation>
        <location evidence="1 7">Cell membrane</location>
        <topology evidence="1 7">Multi-pass membrane protein</topology>
    </subcellularLocation>
</comment>
<dbReference type="InterPro" id="IPR035906">
    <property type="entry name" value="MetI-like_sf"/>
</dbReference>
<accession>A0A165Z3P8</accession>
<dbReference type="RefSeq" id="WP_063386479.1">
    <property type="nucleotide sequence ID" value="NZ_LWBR01000005.1"/>
</dbReference>
<organism evidence="9 10">
    <name type="scientific">Aeribacillus pallidus</name>
    <dbReference type="NCBI Taxonomy" id="33936"/>
    <lineage>
        <taxon>Bacteria</taxon>
        <taxon>Bacillati</taxon>
        <taxon>Bacillota</taxon>
        <taxon>Bacilli</taxon>
        <taxon>Bacillales</taxon>
        <taxon>Bacillaceae</taxon>
        <taxon>Aeribacillus</taxon>
    </lineage>
</organism>
<evidence type="ECO:0000259" key="8">
    <source>
        <dbReference type="PROSITE" id="PS50928"/>
    </source>
</evidence>
<dbReference type="OrthoDB" id="9804353at2"/>
<dbReference type="PANTHER" id="PTHR30151:SF0">
    <property type="entry name" value="ABC TRANSPORTER PERMEASE PROTEIN MJ0413-RELATED"/>
    <property type="match status" value="1"/>
</dbReference>
<evidence type="ECO:0000256" key="7">
    <source>
        <dbReference type="RuleBase" id="RU363032"/>
    </source>
</evidence>
<name>A0A165Z3P8_9BACI</name>
<dbReference type="FunFam" id="1.10.3720.10:FF:000003">
    <property type="entry name" value="Aliphatic sulfonate ABC transporter permease"/>
    <property type="match status" value="1"/>
</dbReference>
<evidence type="ECO:0000313" key="10">
    <source>
        <dbReference type="Proteomes" id="UP000076476"/>
    </source>
</evidence>
<protein>
    <recommendedName>
        <fullName evidence="8">ABC transmembrane type-1 domain-containing protein</fullName>
    </recommendedName>
</protein>
<gene>
    <name evidence="9" type="ORF">AZI98_01245</name>
</gene>
<dbReference type="STRING" id="33936.AZI98_01245"/>
<evidence type="ECO:0000256" key="4">
    <source>
        <dbReference type="ARBA" id="ARBA00022692"/>
    </source>
</evidence>
<keyword evidence="4 7" id="KW-0812">Transmembrane</keyword>
<comment type="similarity">
    <text evidence="7">Belongs to the binding-protein-dependent transport system permease family.</text>
</comment>
<feature type="domain" description="ABC transmembrane type-1" evidence="8">
    <location>
        <begin position="63"/>
        <end position="239"/>
    </location>
</feature>
<comment type="caution">
    <text evidence="9">The sequence shown here is derived from an EMBL/GenBank/DDBJ whole genome shotgun (WGS) entry which is preliminary data.</text>
</comment>
<keyword evidence="2 7" id="KW-0813">Transport</keyword>